<sequence length="59" mass="6652">MGLVMRADNPERLVEFIVEFIVSYSEKLVVNYALAKFWLIATVVSCVLHFGSVCSDNAR</sequence>
<proteinExistence type="predicted"/>
<reference evidence="2" key="1">
    <citation type="submission" date="2019-02" db="EMBL/GenBank/DDBJ databases">
        <authorList>
            <person name="Gruber-Vodicka R. H."/>
            <person name="Seah K. B. B."/>
        </authorList>
    </citation>
    <scope>NUCLEOTIDE SEQUENCE</scope>
    <source>
        <strain evidence="2">BECK_M6</strain>
    </source>
</reference>
<keyword evidence="1" id="KW-0812">Transmembrane</keyword>
<evidence type="ECO:0000313" key="2">
    <source>
        <dbReference type="EMBL" id="VFJ97843.1"/>
    </source>
</evidence>
<evidence type="ECO:0000256" key="1">
    <source>
        <dbReference type="SAM" id="Phobius"/>
    </source>
</evidence>
<organism evidence="2">
    <name type="scientific">Candidatus Kentrum sp. LFY</name>
    <dbReference type="NCBI Taxonomy" id="2126342"/>
    <lineage>
        <taxon>Bacteria</taxon>
        <taxon>Pseudomonadati</taxon>
        <taxon>Pseudomonadota</taxon>
        <taxon>Gammaproteobacteria</taxon>
        <taxon>Candidatus Kentrum</taxon>
    </lineage>
</organism>
<keyword evidence="1" id="KW-0472">Membrane</keyword>
<keyword evidence="1" id="KW-1133">Transmembrane helix</keyword>
<gene>
    <name evidence="2" type="ORF">BECKLFY1418A_GA0070994_10745</name>
</gene>
<dbReference type="AlphaFoldDB" id="A0A450UZ79"/>
<feature type="transmembrane region" description="Helical" evidence="1">
    <location>
        <begin position="33"/>
        <end position="54"/>
    </location>
</feature>
<protein>
    <submittedName>
        <fullName evidence="2">Uncharacterized protein</fullName>
    </submittedName>
</protein>
<accession>A0A450UZ79</accession>
<dbReference type="EMBL" id="CAADFH010000074">
    <property type="protein sequence ID" value="VFJ97843.1"/>
    <property type="molecule type" value="Genomic_DNA"/>
</dbReference>
<name>A0A450UZ79_9GAMM</name>